<name>A0A2N1N9T9_9GLOM</name>
<dbReference type="EMBL" id="LLXL01002595">
    <property type="protein sequence ID" value="PKK60418.1"/>
    <property type="molecule type" value="Genomic_DNA"/>
</dbReference>
<evidence type="ECO:0000313" key="4">
    <source>
        <dbReference type="EMBL" id="PKK70663.1"/>
    </source>
</evidence>
<gene>
    <name evidence="4" type="ORF">RhiirC2_779389</name>
    <name evidence="3" type="ORF">RhiirC2_788776</name>
    <name evidence="2" type="ORF">RhiirC2_793339</name>
</gene>
<dbReference type="Proteomes" id="UP000233469">
    <property type="component" value="Unassembled WGS sequence"/>
</dbReference>
<evidence type="ECO:0000313" key="3">
    <source>
        <dbReference type="EMBL" id="PKK63527.1"/>
    </source>
</evidence>
<sequence length="173" mass="19481">MEYTNLNTSVGVENQPSFQVHNVSSTSSSLKNSKIHNNPKKNSEKHKPKKNDNNNNTGSTSTTYNININNIPDEEHTTNLHVINTENQYYIDYLKIGTINIQGGYKSKLTDLINYFVTHNFSILGITETQYCVKQENNKLIERFSHPTNKNLAIYIILDANGDNKGSGDVSSI</sequence>
<dbReference type="EMBL" id="LLXL01001632">
    <property type="protein sequence ID" value="PKK63527.1"/>
    <property type="molecule type" value="Genomic_DNA"/>
</dbReference>
<dbReference type="VEuPathDB" id="FungiDB:RhiirA1_543081"/>
<dbReference type="AlphaFoldDB" id="A0A2N1N9T9"/>
<evidence type="ECO:0000256" key="1">
    <source>
        <dbReference type="SAM" id="MobiDB-lite"/>
    </source>
</evidence>
<reference evidence="4 5" key="1">
    <citation type="submission" date="2016-04" db="EMBL/GenBank/DDBJ databases">
        <title>Genome analyses suggest a sexual origin of heterokaryosis in a supposedly ancient asexual fungus.</title>
        <authorList>
            <person name="Ropars J."/>
            <person name="Sedzielewska K."/>
            <person name="Noel J."/>
            <person name="Charron P."/>
            <person name="Farinelli L."/>
            <person name="Marton T."/>
            <person name="Kruger M."/>
            <person name="Pelin A."/>
            <person name="Brachmann A."/>
            <person name="Corradi N."/>
        </authorList>
    </citation>
    <scope>NUCLEOTIDE SEQUENCE [LARGE SCALE GENOMIC DNA]</scope>
    <source>
        <strain evidence="4 5">C2</strain>
    </source>
</reference>
<feature type="compositionally biased region" description="Polar residues" evidence="1">
    <location>
        <begin position="1"/>
        <end position="23"/>
    </location>
</feature>
<feature type="compositionally biased region" description="Low complexity" evidence="1">
    <location>
        <begin position="53"/>
        <end position="62"/>
    </location>
</feature>
<reference evidence="4 5" key="2">
    <citation type="submission" date="2017-10" db="EMBL/GenBank/DDBJ databases">
        <title>Extensive intraspecific genome diversity in a model arbuscular mycorrhizal fungus.</title>
        <authorList>
            <person name="Chen E.C.H."/>
            <person name="Morin E."/>
            <person name="Baudet D."/>
            <person name="Noel J."/>
            <person name="Ndikumana S."/>
            <person name="Charron P."/>
            <person name="St-Onge C."/>
            <person name="Giorgi J."/>
            <person name="Grigoriev I.V."/>
            <person name="Roux C."/>
            <person name="Martin F.M."/>
            <person name="Corradi N."/>
        </authorList>
    </citation>
    <scope>NUCLEOTIDE SEQUENCE [LARGE SCALE GENOMIC DNA]</scope>
    <source>
        <strain evidence="4 5">C2</strain>
    </source>
</reference>
<proteinExistence type="predicted"/>
<evidence type="ECO:0000313" key="2">
    <source>
        <dbReference type="EMBL" id="PKK60418.1"/>
    </source>
</evidence>
<feature type="compositionally biased region" description="Basic residues" evidence="1">
    <location>
        <begin position="33"/>
        <end position="49"/>
    </location>
</feature>
<organism evidence="4 5">
    <name type="scientific">Rhizophagus irregularis</name>
    <dbReference type="NCBI Taxonomy" id="588596"/>
    <lineage>
        <taxon>Eukaryota</taxon>
        <taxon>Fungi</taxon>
        <taxon>Fungi incertae sedis</taxon>
        <taxon>Mucoromycota</taxon>
        <taxon>Glomeromycotina</taxon>
        <taxon>Glomeromycetes</taxon>
        <taxon>Glomerales</taxon>
        <taxon>Glomeraceae</taxon>
        <taxon>Rhizophagus</taxon>
    </lineage>
</organism>
<dbReference type="VEuPathDB" id="FungiDB:RhiirFUN_000033"/>
<comment type="caution">
    <text evidence="4">The sequence shown here is derived from an EMBL/GenBank/DDBJ whole genome shotgun (WGS) entry which is preliminary data.</text>
</comment>
<protein>
    <submittedName>
        <fullName evidence="4">Uncharacterized protein</fullName>
    </submittedName>
</protein>
<evidence type="ECO:0000313" key="5">
    <source>
        <dbReference type="Proteomes" id="UP000233469"/>
    </source>
</evidence>
<accession>A0A2N1N9T9</accession>
<dbReference type="EMBL" id="LLXL01000591">
    <property type="protein sequence ID" value="PKK70663.1"/>
    <property type="molecule type" value="Genomic_DNA"/>
</dbReference>
<feature type="region of interest" description="Disordered" evidence="1">
    <location>
        <begin position="1"/>
        <end position="62"/>
    </location>
</feature>